<organism evidence="4 5">
    <name type="scientific">Roseivivax halodurans JCM 10272</name>
    <dbReference type="NCBI Taxonomy" id="1449350"/>
    <lineage>
        <taxon>Bacteria</taxon>
        <taxon>Pseudomonadati</taxon>
        <taxon>Pseudomonadota</taxon>
        <taxon>Alphaproteobacteria</taxon>
        <taxon>Rhodobacterales</taxon>
        <taxon>Roseobacteraceae</taxon>
        <taxon>Roseivivax</taxon>
    </lineage>
</organism>
<dbReference type="AlphaFoldDB" id="X7ECX4"/>
<dbReference type="EMBL" id="JALZ01000018">
    <property type="protein sequence ID" value="ETX13802.1"/>
    <property type="molecule type" value="Genomic_DNA"/>
</dbReference>
<evidence type="ECO:0000256" key="3">
    <source>
        <dbReference type="SAM" id="Phobius"/>
    </source>
</evidence>
<dbReference type="GO" id="GO:0016020">
    <property type="term" value="C:membrane"/>
    <property type="evidence" value="ECO:0007669"/>
    <property type="project" value="InterPro"/>
</dbReference>
<name>X7ECX4_9RHOB</name>
<comment type="similarity">
    <text evidence="2">Belongs to the CDP-alcohol phosphatidyltransferase class-I family.</text>
</comment>
<gene>
    <name evidence="4" type="ORF">OCH239_06950</name>
</gene>
<evidence type="ECO:0000256" key="1">
    <source>
        <dbReference type="ARBA" id="ARBA00022679"/>
    </source>
</evidence>
<evidence type="ECO:0000313" key="5">
    <source>
        <dbReference type="Proteomes" id="UP000022447"/>
    </source>
</evidence>
<reference evidence="4 5" key="1">
    <citation type="submission" date="2014-01" db="EMBL/GenBank/DDBJ databases">
        <title>Roseivivax halodurans JCM 10272 Genome Sequencing.</title>
        <authorList>
            <person name="Lai Q."/>
            <person name="Li G."/>
            <person name="Shao Z."/>
        </authorList>
    </citation>
    <scope>NUCLEOTIDE SEQUENCE [LARGE SCALE GENOMIC DNA]</scope>
    <source>
        <strain evidence="4 5">JCM 10272</strain>
    </source>
</reference>
<proteinExistence type="inferred from homology"/>
<dbReference type="PROSITE" id="PS00379">
    <property type="entry name" value="CDP_ALCOHOL_P_TRANSF"/>
    <property type="match status" value="1"/>
</dbReference>
<keyword evidence="3" id="KW-0812">Transmembrane</keyword>
<keyword evidence="5" id="KW-1185">Reference proteome</keyword>
<dbReference type="Proteomes" id="UP000022447">
    <property type="component" value="Unassembled WGS sequence"/>
</dbReference>
<dbReference type="eggNOG" id="COG0558">
    <property type="taxonomic scope" value="Bacteria"/>
</dbReference>
<dbReference type="InterPro" id="IPR048254">
    <property type="entry name" value="CDP_ALCOHOL_P_TRANSF_CS"/>
</dbReference>
<keyword evidence="3" id="KW-0472">Membrane</keyword>
<dbReference type="PATRIC" id="fig|1449350.3.peg.3076"/>
<feature type="transmembrane region" description="Helical" evidence="3">
    <location>
        <begin position="180"/>
        <end position="200"/>
    </location>
</feature>
<dbReference type="InterPro" id="IPR000462">
    <property type="entry name" value="CDP-OH_P_trans"/>
</dbReference>
<dbReference type="OrthoDB" id="9790577at2"/>
<accession>X7ECX4</accession>
<dbReference type="Gene3D" id="1.20.120.1760">
    <property type="match status" value="1"/>
</dbReference>
<evidence type="ECO:0000313" key="4">
    <source>
        <dbReference type="EMBL" id="ETX13802.1"/>
    </source>
</evidence>
<feature type="transmembrane region" description="Helical" evidence="3">
    <location>
        <begin position="109"/>
        <end position="132"/>
    </location>
</feature>
<sequence length="207" mass="21821">MLDTFARRLIDPPLDAAGRRLAGNGITPNQITLAGLATGLVAAGCAAAGAFAAAFALLILSRLLDGLDGALARATAKSDYGGYLDITCDFLFYGAFPFAFAIFDPAANGLAAAFLLTSFYFNGSSFLGYAILAEKHDMETAAQGVKSLYYSNGILEGTETILFFVLLCLVPHLFAPLAWTFGALCFATGALRLYGAARVFSLTEDKR</sequence>
<dbReference type="RefSeq" id="WP_037264335.1">
    <property type="nucleotide sequence ID" value="NZ_JALZ01000018.1"/>
</dbReference>
<keyword evidence="1 2" id="KW-0808">Transferase</keyword>
<dbReference type="STRING" id="1449350.OCH239_06950"/>
<comment type="caution">
    <text evidence="4">The sequence shown here is derived from an EMBL/GenBank/DDBJ whole genome shotgun (WGS) entry which is preliminary data.</text>
</comment>
<dbReference type="GO" id="GO:0016780">
    <property type="term" value="F:phosphotransferase activity, for other substituted phosphate groups"/>
    <property type="evidence" value="ECO:0007669"/>
    <property type="project" value="InterPro"/>
</dbReference>
<keyword evidence="3" id="KW-1133">Transmembrane helix</keyword>
<evidence type="ECO:0000256" key="2">
    <source>
        <dbReference type="RuleBase" id="RU003750"/>
    </source>
</evidence>
<protein>
    <submittedName>
        <fullName evidence="4">Membrane protein</fullName>
    </submittedName>
</protein>
<feature type="transmembrane region" description="Helical" evidence="3">
    <location>
        <begin position="31"/>
        <end position="60"/>
    </location>
</feature>
<dbReference type="InterPro" id="IPR043130">
    <property type="entry name" value="CDP-OH_PTrfase_TM_dom"/>
</dbReference>
<dbReference type="Pfam" id="PF01066">
    <property type="entry name" value="CDP-OH_P_transf"/>
    <property type="match status" value="1"/>
</dbReference>
<feature type="transmembrane region" description="Helical" evidence="3">
    <location>
        <begin position="80"/>
        <end position="103"/>
    </location>
</feature>
<dbReference type="GO" id="GO:0008654">
    <property type="term" value="P:phospholipid biosynthetic process"/>
    <property type="evidence" value="ECO:0007669"/>
    <property type="project" value="InterPro"/>
</dbReference>